<evidence type="ECO:0000259" key="1">
    <source>
        <dbReference type="PROSITE" id="PS50011"/>
    </source>
</evidence>
<accession>A0A3B0W2H3</accession>
<dbReference type="GO" id="GO:0004672">
    <property type="term" value="F:protein kinase activity"/>
    <property type="evidence" value="ECO:0007669"/>
    <property type="project" value="InterPro"/>
</dbReference>
<gene>
    <name evidence="2" type="ORF">MNBD_DELTA03-1389</name>
</gene>
<reference evidence="2" key="1">
    <citation type="submission" date="2018-06" db="EMBL/GenBank/DDBJ databases">
        <authorList>
            <person name="Zhirakovskaya E."/>
        </authorList>
    </citation>
    <scope>NUCLEOTIDE SEQUENCE</scope>
</reference>
<evidence type="ECO:0000313" key="2">
    <source>
        <dbReference type="EMBL" id="VAW38786.1"/>
    </source>
</evidence>
<dbReference type="EMBL" id="UOEX01000261">
    <property type="protein sequence ID" value="VAW38786.1"/>
    <property type="molecule type" value="Genomic_DNA"/>
</dbReference>
<dbReference type="InterPro" id="IPR000719">
    <property type="entry name" value="Prot_kinase_dom"/>
</dbReference>
<dbReference type="Gene3D" id="1.10.510.10">
    <property type="entry name" value="Transferase(Phosphotransferase) domain 1"/>
    <property type="match status" value="1"/>
</dbReference>
<organism evidence="2">
    <name type="scientific">hydrothermal vent metagenome</name>
    <dbReference type="NCBI Taxonomy" id="652676"/>
    <lineage>
        <taxon>unclassified sequences</taxon>
        <taxon>metagenomes</taxon>
        <taxon>ecological metagenomes</taxon>
    </lineage>
</organism>
<dbReference type="InterPro" id="IPR011009">
    <property type="entry name" value="Kinase-like_dom_sf"/>
</dbReference>
<name>A0A3B0W2H3_9ZZZZ</name>
<sequence>MQKKFSDLPDDIAVKALAHPALRGLRRRPRVFADTSDFTSIDYGDILWVDERFFLIIAYTREGRFGVDDQPKQWVPKVVDLSSGVTYIIKLVFHETFEITFGQFKVTCYRSPEKEARILELVRGHERFMQGYGVEDEAGNLVRILDIIRGWRLDKYIHRFKGSHEEYFNGQLPAILKEFVECVKAIGLIHAHGMRHGDIRRDHIFVEFDTGLFRWIDFDYDFYLPERPFSLDLFELGNILLYLIGRGNFYPSKVLENPAMGRKVFDLLDDNDISLLSKNRIVNLKKLFPYIPKPLNDIVMHFAQGTPVFYDTVSELANDLEGCLTTM</sequence>
<dbReference type="AlphaFoldDB" id="A0A3B0W2H3"/>
<dbReference type="GO" id="GO:0005524">
    <property type="term" value="F:ATP binding"/>
    <property type="evidence" value="ECO:0007669"/>
    <property type="project" value="InterPro"/>
</dbReference>
<dbReference type="Gene3D" id="3.30.200.20">
    <property type="entry name" value="Phosphorylase Kinase, domain 1"/>
    <property type="match status" value="1"/>
</dbReference>
<proteinExistence type="predicted"/>
<feature type="domain" description="Protein kinase" evidence="1">
    <location>
        <begin position="54"/>
        <end position="327"/>
    </location>
</feature>
<dbReference type="PROSITE" id="PS50011">
    <property type="entry name" value="PROTEIN_KINASE_DOM"/>
    <property type="match status" value="1"/>
</dbReference>
<dbReference type="SUPFAM" id="SSF56112">
    <property type="entry name" value="Protein kinase-like (PK-like)"/>
    <property type="match status" value="1"/>
</dbReference>
<protein>
    <recommendedName>
        <fullName evidence="1">Protein kinase domain-containing protein</fullName>
    </recommendedName>
</protein>